<dbReference type="InterPro" id="IPR023210">
    <property type="entry name" value="NADP_OxRdtase_dom"/>
</dbReference>
<comment type="similarity">
    <text evidence="1">Belongs to the aldo/keto reductase family.</text>
</comment>
<gene>
    <name evidence="7" type="ORF">BVRB_3g067760</name>
</gene>
<dbReference type="GO" id="GO:0016491">
    <property type="term" value="F:oxidoreductase activity"/>
    <property type="evidence" value="ECO:0007669"/>
    <property type="project" value="InterPro"/>
</dbReference>
<keyword evidence="2" id="KW-0521">NADP</keyword>
<dbReference type="Gramene" id="KMS98882">
    <property type="protein sequence ID" value="KMS98882"/>
    <property type="gene ID" value="BVRB_3g067760"/>
</dbReference>
<dbReference type="OrthoDB" id="416253at2759"/>
<reference evidence="7 8" key="1">
    <citation type="journal article" date="2014" name="Nature">
        <title>The genome of the recently domesticated crop plant sugar beet (Beta vulgaris).</title>
        <authorList>
            <person name="Dohm J.C."/>
            <person name="Minoche A.E."/>
            <person name="Holtgrawe D."/>
            <person name="Capella-Gutierrez S."/>
            <person name="Zakrzewski F."/>
            <person name="Tafer H."/>
            <person name="Rupp O."/>
            <person name="Sorensen T.R."/>
            <person name="Stracke R."/>
            <person name="Reinhardt R."/>
            <person name="Goesmann A."/>
            <person name="Kraft T."/>
            <person name="Schulz B."/>
            <person name="Stadler P.F."/>
            <person name="Schmidt T."/>
            <person name="Gabaldon T."/>
            <person name="Lehrach H."/>
            <person name="Weisshaar B."/>
            <person name="Himmelbauer H."/>
        </authorList>
    </citation>
    <scope>NUCLEOTIDE SEQUENCE [LARGE SCALE GENOMIC DNA]</scope>
    <source>
        <tissue evidence="7">Taproot</tissue>
    </source>
</reference>
<accession>A0A0J8BFU1</accession>
<protein>
    <recommendedName>
        <fullName evidence="6">NADP-dependent oxidoreductase domain-containing protein</fullName>
    </recommendedName>
</protein>
<dbReference type="SUPFAM" id="SSF51430">
    <property type="entry name" value="NAD(P)-linked oxidoreductase"/>
    <property type="match status" value="1"/>
</dbReference>
<dbReference type="InterPro" id="IPR018170">
    <property type="entry name" value="Aldo/ket_reductase_CS"/>
</dbReference>
<feature type="active site" description="Proton donor" evidence="3">
    <location>
        <position position="52"/>
    </location>
</feature>
<sequence>MRSNQARLNTGNVVPLLGLGTYSSSNDSEITEKAIHMAIKMGYRHFDTAKIYGSEPALGKALMEAMNDGVVDREDIFVTSKLWSSDHHDPVSALNQSLQNLGMEYVDLYLVHWPVRFKSWAEYPIPNEEDFEDLDLESTWAGMEKCLELGLCKAIGVSNFSTKKLQHLLDFASVCPAVNQVEMHPMWRQNKLRKFCGEHKIHVSAYMPLGGPGNFWGSTSIVKEPIILSIAQKHKATPAQVALRWGMQKGASVIVKSFNEDRISENISALNVKLDDNDMINIEKLMERKILRGDHLINKTTSPYETIEQLWDYEI</sequence>
<dbReference type="PROSITE" id="PS00063">
    <property type="entry name" value="ALDOKETO_REDUCTASE_3"/>
    <property type="match status" value="1"/>
</dbReference>
<dbReference type="GO" id="GO:0009821">
    <property type="term" value="P:alkaloid biosynthetic process"/>
    <property type="evidence" value="ECO:0007669"/>
    <property type="project" value="UniProtKB-ARBA"/>
</dbReference>
<dbReference type="PROSITE" id="PS00798">
    <property type="entry name" value="ALDOKETO_REDUCTASE_1"/>
    <property type="match status" value="1"/>
</dbReference>
<dbReference type="Proteomes" id="UP000035740">
    <property type="component" value="Unassembled WGS sequence"/>
</dbReference>
<dbReference type="InterPro" id="IPR036812">
    <property type="entry name" value="NAD(P)_OxRdtase_dom_sf"/>
</dbReference>
<evidence type="ECO:0000256" key="1">
    <source>
        <dbReference type="ARBA" id="ARBA00007905"/>
    </source>
</evidence>
<dbReference type="Gene3D" id="3.20.20.100">
    <property type="entry name" value="NADP-dependent oxidoreductase domain"/>
    <property type="match status" value="1"/>
</dbReference>
<keyword evidence="8" id="KW-1185">Reference proteome</keyword>
<proteinExistence type="inferred from homology"/>
<dbReference type="PRINTS" id="PR00069">
    <property type="entry name" value="ALDKETRDTASE"/>
</dbReference>
<dbReference type="FunFam" id="3.20.20.100:FF:000013">
    <property type="entry name" value="NADPH-dependent codeinone reductase 1-1"/>
    <property type="match status" value="1"/>
</dbReference>
<dbReference type="InterPro" id="IPR020471">
    <property type="entry name" value="AKR"/>
</dbReference>
<evidence type="ECO:0000313" key="7">
    <source>
        <dbReference type="EMBL" id="KMS98882.1"/>
    </source>
</evidence>
<dbReference type="OMA" id="PRIHLGV"/>
<evidence type="ECO:0000256" key="3">
    <source>
        <dbReference type="PIRSR" id="PIRSR000097-1"/>
    </source>
</evidence>
<evidence type="ECO:0000259" key="6">
    <source>
        <dbReference type="Pfam" id="PF00248"/>
    </source>
</evidence>
<dbReference type="AlphaFoldDB" id="A0A0J8BFU1"/>
<organism evidence="7 8">
    <name type="scientific">Beta vulgaris subsp. vulgaris</name>
    <name type="common">Beet</name>
    <dbReference type="NCBI Taxonomy" id="3555"/>
    <lineage>
        <taxon>Eukaryota</taxon>
        <taxon>Viridiplantae</taxon>
        <taxon>Streptophyta</taxon>
        <taxon>Embryophyta</taxon>
        <taxon>Tracheophyta</taxon>
        <taxon>Spermatophyta</taxon>
        <taxon>Magnoliopsida</taxon>
        <taxon>eudicotyledons</taxon>
        <taxon>Gunneridae</taxon>
        <taxon>Pentapetalae</taxon>
        <taxon>Caryophyllales</taxon>
        <taxon>Chenopodiaceae</taxon>
        <taxon>Betoideae</taxon>
        <taxon>Beta</taxon>
    </lineage>
</organism>
<feature type="domain" description="NADP-dependent oxidoreductase" evidence="6">
    <location>
        <begin position="17"/>
        <end position="285"/>
    </location>
</feature>
<evidence type="ECO:0000313" key="8">
    <source>
        <dbReference type="Proteomes" id="UP000035740"/>
    </source>
</evidence>
<feature type="site" description="Lowers pKa of active site Tyr" evidence="5">
    <location>
        <position position="81"/>
    </location>
</feature>
<dbReference type="eggNOG" id="KOG1577">
    <property type="taxonomic scope" value="Eukaryota"/>
</dbReference>
<evidence type="ECO:0000256" key="2">
    <source>
        <dbReference type="ARBA" id="ARBA00022857"/>
    </source>
</evidence>
<name>A0A0J8BFU1_BETVV</name>
<dbReference type="Pfam" id="PF00248">
    <property type="entry name" value="Aldo_ket_red"/>
    <property type="match status" value="1"/>
</dbReference>
<dbReference type="PROSITE" id="PS00062">
    <property type="entry name" value="ALDOKETO_REDUCTASE_2"/>
    <property type="match status" value="1"/>
</dbReference>
<dbReference type="EMBL" id="KQ090241">
    <property type="protein sequence ID" value="KMS98882.1"/>
    <property type="molecule type" value="Genomic_DNA"/>
</dbReference>
<evidence type="ECO:0000256" key="4">
    <source>
        <dbReference type="PIRSR" id="PIRSR000097-2"/>
    </source>
</evidence>
<feature type="binding site" evidence="4">
    <location>
        <position position="112"/>
    </location>
    <ligand>
        <name>substrate</name>
    </ligand>
</feature>
<evidence type="ECO:0000256" key="5">
    <source>
        <dbReference type="PIRSR" id="PIRSR000097-3"/>
    </source>
</evidence>
<dbReference type="PANTHER" id="PTHR11732">
    <property type="entry name" value="ALDO/KETO REDUCTASE"/>
    <property type="match status" value="1"/>
</dbReference>
<dbReference type="PIRSF" id="PIRSF000097">
    <property type="entry name" value="AKR"/>
    <property type="match status" value="1"/>
</dbReference>
<dbReference type="KEGG" id="bvg:104906621"/>